<dbReference type="InterPro" id="IPR007743">
    <property type="entry name" value="Immunity-related_GTPase-like"/>
</dbReference>
<protein>
    <recommendedName>
        <fullName evidence="6">IRG-type G domain-containing protein</fullName>
    </recommendedName>
</protein>
<dbReference type="PANTHER" id="PTHR32341:SF10">
    <property type="entry name" value="INTERFERON-INDUCIBLE GTPASE 5"/>
    <property type="match status" value="1"/>
</dbReference>
<evidence type="ECO:0000256" key="1">
    <source>
        <dbReference type="ARBA" id="ARBA00005429"/>
    </source>
</evidence>
<reference evidence="7" key="3">
    <citation type="submission" date="2025-09" db="UniProtKB">
        <authorList>
            <consortium name="Ensembl"/>
        </authorList>
    </citation>
    <scope>IDENTIFICATION</scope>
</reference>
<feature type="transmembrane region" description="Helical" evidence="5">
    <location>
        <begin position="340"/>
        <end position="365"/>
    </location>
</feature>
<proteinExistence type="inferred from homology"/>
<keyword evidence="4" id="KW-0342">GTP-binding</keyword>
<dbReference type="GO" id="GO:0016020">
    <property type="term" value="C:membrane"/>
    <property type="evidence" value="ECO:0007669"/>
    <property type="project" value="InterPro"/>
</dbReference>
<dbReference type="Gene3D" id="3.40.50.300">
    <property type="entry name" value="P-loop containing nucleotide triphosphate hydrolases"/>
    <property type="match status" value="1"/>
</dbReference>
<feature type="domain" description="IRG-type G" evidence="6">
    <location>
        <begin position="40"/>
        <end position="221"/>
    </location>
</feature>
<dbReference type="Ensembl" id="ENSSORT00005054173.1">
    <property type="protein sequence ID" value="ENSSORP00005052919.1"/>
    <property type="gene ID" value="ENSSORG00005023843.1"/>
</dbReference>
<dbReference type="InterPro" id="IPR051515">
    <property type="entry name" value="IRG"/>
</dbReference>
<organism evidence="7 8">
    <name type="scientific">Sphaeramia orbicularis</name>
    <name type="common">orbiculate cardinalfish</name>
    <dbReference type="NCBI Taxonomy" id="375764"/>
    <lineage>
        <taxon>Eukaryota</taxon>
        <taxon>Metazoa</taxon>
        <taxon>Chordata</taxon>
        <taxon>Craniata</taxon>
        <taxon>Vertebrata</taxon>
        <taxon>Euteleostomi</taxon>
        <taxon>Actinopterygii</taxon>
        <taxon>Neopterygii</taxon>
        <taxon>Teleostei</taxon>
        <taxon>Neoteleostei</taxon>
        <taxon>Acanthomorphata</taxon>
        <taxon>Gobiaria</taxon>
        <taxon>Kurtiformes</taxon>
        <taxon>Apogonoidei</taxon>
        <taxon>Apogonidae</taxon>
        <taxon>Apogoninae</taxon>
        <taxon>Sphaeramia</taxon>
    </lineage>
</organism>
<sequence>MGDQAELDQCKEHIKKALENGIVALIAEKMREFLEKHEQVPLNIAVTGESGSGKSSFVNAFRGVDNKDENAAATGCVETTTEVKSYNHPKYPNVTLWDLPGIGTTKFTADKYLEHIEFKKFDFFIIISDTRFRENDAKLAQEIQNMEKKFYFVRTKIDHNMQDEERSQRDFNEENTLDRIRKNCTEGLEKLHIPSPKVFLISNFEPHQYDFERLCHTLEEELPQHQQHVLLLALPNISQEICNKKRKILKAKIKYCALMSAVGAAVPVPGTSVAVDGGITLKFVRKCQDVFHVDGVKLLHSLIKEPVESGKKMTVDLILRVLSSSVVFTSLIVAEEGTRFIPIFGIPIAMALSSIATYTALTFFLDKFTEAAQKANMKAVGLGTQV</sequence>
<evidence type="ECO:0000256" key="2">
    <source>
        <dbReference type="ARBA" id="ARBA00022741"/>
    </source>
</evidence>
<dbReference type="InterPro" id="IPR027417">
    <property type="entry name" value="P-loop_NTPase"/>
</dbReference>
<accession>A0A673CHY5</accession>
<name>A0A673CHY5_9TELE</name>
<evidence type="ECO:0000313" key="7">
    <source>
        <dbReference type="Ensembl" id="ENSSORP00005052919.1"/>
    </source>
</evidence>
<reference evidence="7" key="1">
    <citation type="submission" date="2019-06" db="EMBL/GenBank/DDBJ databases">
        <authorList>
            <consortium name="Wellcome Sanger Institute Data Sharing"/>
        </authorList>
    </citation>
    <scope>NUCLEOTIDE SEQUENCE [LARGE SCALE GENOMIC DNA]</scope>
</reference>
<reference evidence="7" key="2">
    <citation type="submission" date="2025-08" db="UniProtKB">
        <authorList>
            <consortium name="Ensembl"/>
        </authorList>
    </citation>
    <scope>IDENTIFICATION</scope>
</reference>
<dbReference type="AlphaFoldDB" id="A0A673CHY5"/>
<dbReference type="Pfam" id="PF05049">
    <property type="entry name" value="IIGP"/>
    <property type="match status" value="1"/>
</dbReference>
<comment type="similarity">
    <text evidence="1">Belongs to the TRAFAC class dynamin-like GTPase superfamily. IRG family.</text>
</comment>
<keyword evidence="5" id="KW-0812">Transmembrane</keyword>
<evidence type="ECO:0000256" key="5">
    <source>
        <dbReference type="SAM" id="Phobius"/>
    </source>
</evidence>
<dbReference type="GO" id="GO:0005525">
    <property type="term" value="F:GTP binding"/>
    <property type="evidence" value="ECO:0007669"/>
    <property type="project" value="UniProtKB-KW"/>
</dbReference>
<dbReference type="Proteomes" id="UP000472271">
    <property type="component" value="Chromosome 22"/>
</dbReference>
<keyword evidence="5" id="KW-1133">Transmembrane helix</keyword>
<keyword evidence="8" id="KW-1185">Reference proteome</keyword>
<dbReference type="PANTHER" id="PTHR32341">
    <property type="entry name" value="INTERFERON-INDUCIBLE GTPASE"/>
    <property type="match status" value="1"/>
</dbReference>
<evidence type="ECO:0000313" key="8">
    <source>
        <dbReference type="Proteomes" id="UP000472271"/>
    </source>
</evidence>
<dbReference type="GO" id="GO:0016787">
    <property type="term" value="F:hydrolase activity"/>
    <property type="evidence" value="ECO:0007669"/>
    <property type="project" value="UniProtKB-KW"/>
</dbReference>
<evidence type="ECO:0000256" key="4">
    <source>
        <dbReference type="ARBA" id="ARBA00023134"/>
    </source>
</evidence>
<evidence type="ECO:0000259" key="6">
    <source>
        <dbReference type="PROSITE" id="PS51716"/>
    </source>
</evidence>
<keyword evidence="3" id="KW-0378">Hydrolase</keyword>
<dbReference type="InterPro" id="IPR030385">
    <property type="entry name" value="G_IRG_dom"/>
</dbReference>
<dbReference type="FunFam" id="3.40.50.300:FF:000541">
    <property type="entry name" value="Immunity related GTPase M"/>
    <property type="match status" value="1"/>
</dbReference>
<keyword evidence="2" id="KW-0547">Nucleotide-binding</keyword>
<keyword evidence="5" id="KW-0472">Membrane</keyword>
<dbReference type="SUPFAM" id="SSF52540">
    <property type="entry name" value="P-loop containing nucleoside triphosphate hydrolases"/>
    <property type="match status" value="1"/>
</dbReference>
<evidence type="ECO:0000256" key="3">
    <source>
        <dbReference type="ARBA" id="ARBA00022801"/>
    </source>
</evidence>
<dbReference type="PROSITE" id="PS51716">
    <property type="entry name" value="G_IRG"/>
    <property type="match status" value="1"/>
</dbReference>